<accession>A0A1W0E2V7</accession>
<dbReference type="EMBL" id="MNPJ01000028">
    <property type="protein sequence ID" value="OQS53567.1"/>
    <property type="molecule type" value="Genomic_DNA"/>
</dbReference>
<dbReference type="GO" id="GO:0005794">
    <property type="term" value="C:Golgi apparatus"/>
    <property type="evidence" value="ECO:0007669"/>
    <property type="project" value="TreeGrafter"/>
</dbReference>
<dbReference type="InterPro" id="IPR004342">
    <property type="entry name" value="EXS_C"/>
</dbReference>
<evidence type="ECO:0000256" key="7">
    <source>
        <dbReference type="SAM" id="Phobius"/>
    </source>
</evidence>
<evidence type="ECO:0000259" key="8">
    <source>
        <dbReference type="PROSITE" id="PS51380"/>
    </source>
</evidence>
<evidence type="ECO:0000256" key="5">
    <source>
        <dbReference type="ARBA" id="ARBA00023136"/>
    </source>
</evidence>
<dbReference type="OrthoDB" id="9970435at2759"/>
<comment type="similarity">
    <text evidence="2">Belongs to the SYG1 (TC 2.A.94) family.</text>
</comment>
<feature type="transmembrane region" description="Helical" evidence="7">
    <location>
        <begin position="647"/>
        <end position="665"/>
    </location>
</feature>
<feature type="compositionally biased region" description="Low complexity" evidence="6">
    <location>
        <begin position="767"/>
        <end position="777"/>
    </location>
</feature>
<comment type="caution">
    <text evidence="10">The sequence shown here is derived from an EMBL/GenBank/DDBJ whole genome shotgun (WGS) entry which is preliminary data.</text>
</comment>
<comment type="subcellular location">
    <subcellularLocation>
        <location evidence="1">Membrane</location>
        <topology evidence="1">Multi-pass membrane protein</topology>
    </subcellularLocation>
</comment>
<dbReference type="InterPro" id="IPR004331">
    <property type="entry name" value="SPX_dom"/>
</dbReference>
<keyword evidence="3 7" id="KW-0812">Transmembrane</keyword>
<dbReference type="Pfam" id="PF03124">
    <property type="entry name" value="EXS"/>
    <property type="match status" value="1"/>
</dbReference>
<reference evidence="10 11" key="1">
    <citation type="journal article" date="2017" name="Environ. Microbiol.">
        <title>Decay of the glycolytic pathway and adaptation to intranuclear parasitism within Enterocytozoonidae microsporidia.</title>
        <authorList>
            <person name="Wiredu Boakye D."/>
            <person name="Jaroenlak P."/>
            <person name="Prachumwat A."/>
            <person name="Williams T.A."/>
            <person name="Bateman K.S."/>
            <person name="Itsathitphaisarn O."/>
            <person name="Sritunyalucksana K."/>
            <person name="Paszkiewicz K.H."/>
            <person name="Moore K.A."/>
            <person name="Stentiford G.D."/>
            <person name="Williams B.A."/>
        </authorList>
    </citation>
    <scope>NUCLEOTIDE SEQUENCE [LARGE SCALE GENOMIC DNA]</scope>
    <source>
        <strain evidence="10 11">TH1</strain>
    </source>
</reference>
<evidence type="ECO:0000256" key="1">
    <source>
        <dbReference type="ARBA" id="ARBA00004141"/>
    </source>
</evidence>
<evidence type="ECO:0000256" key="3">
    <source>
        <dbReference type="ARBA" id="ARBA00022692"/>
    </source>
</evidence>
<organism evidence="10 11">
    <name type="scientific">Ecytonucleospora hepatopenaei</name>
    <dbReference type="NCBI Taxonomy" id="646526"/>
    <lineage>
        <taxon>Eukaryota</taxon>
        <taxon>Fungi</taxon>
        <taxon>Fungi incertae sedis</taxon>
        <taxon>Microsporidia</taxon>
        <taxon>Enterocytozoonidae</taxon>
        <taxon>Ecytonucleospora</taxon>
    </lineage>
</organism>
<dbReference type="GO" id="GO:0005886">
    <property type="term" value="C:plasma membrane"/>
    <property type="evidence" value="ECO:0007669"/>
    <property type="project" value="TreeGrafter"/>
</dbReference>
<feature type="domain" description="SPX" evidence="9">
    <location>
        <begin position="1"/>
        <end position="289"/>
    </location>
</feature>
<feature type="transmembrane region" description="Helical" evidence="7">
    <location>
        <begin position="355"/>
        <end position="373"/>
    </location>
</feature>
<evidence type="ECO:0000256" key="2">
    <source>
        <dbReference type="ARBA" id="ARBA00009665"/>
    </source>
</evidence>
<dbReference type="PANTHER" id="PTHR10783">
    <property type="entry name" value="XENOTROPIC AND POLYTROPIC RETROVIRUS RECEPTOR 1-RELATED"/>
    <property type="match status" value="1"/>
</dbReference>
<dbReference type="GO" id="GO:0006817">
    <property type="term" value="P:phosphate ion transport"/>
    <property type="evidence" value="ECO:0007669"/>
    <property type="project" value="TreeGrafter"/>
</dbReference>
<dbReference type="GO" id="GO:0000822">
    <property type="term" value="F:inositol hexakisphosphate binding"/>
    <property type="evidence" value="ECO:0007669"/>
    <property type="project" value="TreeGrafter"/>
</dbReference>
<proteinExistence type="inferred from homology"/>
<dbReference type="AlphaFoldDB" id="A0A1W0E2V7"/>
<feature type="transmembrane region" description="Helical" evidence="7">
    <location>
        <begin position="518"/>
        <end position="537"/>
    </location>
</feature>
<evidence type="ECO:0000256" key="4">
    <source>
        <dbReference type="ARBA" id="ARBA00022989"/>
    </source>
</evidence>
<name>A0A1W0E2V7_9MICR</name>
<evidence type="ECO:0000256" key="6">
    <source>
        <dbReference type="SAM" id="MobiDB-lite"/>
    </source>
</evidence>
<feature type="transmembrane region" description="Helical" evidence="7">
    <location>
        <begin position="613"/>
        <end position="635"/>
    </location>
</feature>
<keyword evidence="5 7" id="KW-0472">Membrane</keyword>
<sequence>MGYGNYIKNNEVHEWSDYYVKYNRVLKSIGSKGFNEKITNEVNKVNKFYSLLEGKAIEEGKKILMDMKGEISEKEYMEGMEIYNINYTNNNINSNNINYTNNNVNNSNNINNNINNNNVNDTVENSHFLDEIETYEQMENIHNTNEHTNNYSETEHIDYMDREYTDDNITDIESDTNTINTDIKSNTKNITNNNTNTNITDYNFNYDIPDNKYNDNKYNDNDNNQLGVLRYITMPRMFVRRKREKHITEFLHSLIKIKTYRDINITAITKLIKKHESKIKKNTLNYNSNLINSNNLISVDVNILLKQKYFYKSKVCDKIKKFTKKLYKSIFAKNNPGKAKRTFAAIRRGFMGNDATYLFAGLVMGVNSVLAAYKWPNALFFAVNNIFLGFLLFGLCIKIFKSYKINYKFIFNFDYDSSLNNGRYLLIISLFNLGFIVINQVVVSFVSINGNIVTNNYMESVNGENYAVRCVGAIYLLFCFIILFMPIRVFFVNSRLYLVSSLLRGLFNPISTIRFRHFYFLDVLQSFNFTYGILLNVVSVKRILYHSILLSYFPLIRFLQCIKRYTKSKLIFPHIFNGGKYLLVILALTVKVVYKESANKKILDNYTITTLKWSAFCVHMVSSICSMMWDVFVDFSIFRTSFMFPKIFYAYIILFDILCRLTWTYEYILPESILGEYKWHYALSFALTEILRRFLWTLVRVEVEHLNNCDELKQSKAVKLTTGELFYKKDQEVIQNKFANFSKTNSTTVDESSATTETKASHDIQETTTFDTTTVEA</sequence>
<dbReference type="Proteomes" id="UP000192758">
    <property type="component" value="Unassembled WGS sequence"/>
</dbReference>
<dbReference type="STRING" id="646526.A0A1W0E2V7"/>
<dbReference type="PANTHER" id="PTHR10783:SF103">
    <property type="entry name" value="SOLUTE CARRIER FAMILY 53 MEMBER 1"/>
    <property type="match status" value="1"/>
</dbReference>
<feature type="region of interest" description="Disordered" evidence="6">
    <location>
        <begin position="750"/>
        <end position="777"/>
    </location>
</feature>
<evidence type="ECO:0000313" key="10">
    <source>
        <dbReference type="EMBL" id="OQS53567.1"/>
    </source>
</evidence>
<protein>
    <submittedName>
        <fullName evidence="10">Inorganic phosphate transporter</fullName>
    </submittedName>
</protein>
<dbReference type="VEuPathDB" id="MicrosporidiaDB:EHP00_2137"/>
<dbReference type="GO" id="GO:0016036">
    <property type="term" value="P:cellular response to phosphate starvation"/>
    <property type="evidence" value="ECO:0007669"/>
    <property type="project" value="TreeGrafter"/>
</dbReference>
<gene>
    <name evidence="10" type="ORF">EHP00_2137</name>
</gene>
<feature type="transmembrane region" description="Helical" evidence="7">
    <location>
        <begin position="543"/>
        <end position="559"/>
    </location>
</feature>
<feature type="domain" description="EXS" evidence="8">
    <location>
        <begin position="537"/>
        <end position="732"/>
    </location>
</feature>
<feature type="transmembrane region" description="Helical" evidence="7">
    <location>
        <begin position="571"/>
        <end position="593"/>
    </location>
</feature>
<dbReference type="PROSITE" id="PS51380">
    <property type="entry name" value="EXS"/>
    <property type="match status" value="1"/>
</dbReference>
<dbReference type="PROSITE" id="PS51382">
    <property type="entry name" value="SPX"/>
    <property type="match status" value="1"/>
</dbReference>
<keyword evidence="11" id="KW-1185">Reference proteome</keyword>
<keyword evidence="4 7" id="KW-1133">Transmembrane helix</keyword>
<evidence type="ECO:0000259" key="9">
    <source>
        <dbReference type="PROSITE" id="PS51382"/>
    </source>
</evidence>
<feature type="transmembrane region" description="Helical" evidence="7">
    <location>
        <begin position="379"/>
        <end position="400"/>
    </location>
</feature>
<evidence type="ECO:0000313" key="11">
    <source>
        <dbReference type="Proteomes" id="UP000192758"/>
    </source>
</evidence>
<feature type="transmembrane region" description="Helical" evidence="7">
    <location>
        <begin position="466"/>
        <end position="491"/>
    </location>
</feature>
<feature type="transmembrane region" description="Helical" evidence="7">
    <location>
        <begin position="424"/>
        <end position="446"/>
    </location>
</feature>